<dbReference type="InterPro" id="IPR050148">
    <property type="entry name" value="Terpene_synthase-like"/>
</dbReference>
<dbReference type="EMBL" id="JBJUIK010000015">
    <property type="protein sequence ID" value="KAL3503376.1"/>
    <property type="molecule type" value="Genomic_DNA"/>
</dbReference>
<protein>
    <recommendedName>
        <fullName evidence="2">Terpene synthase N-terminal domain-containing protein</fullName>
    </recommendedName>
</protein>
<dbReference type="PANTHER" id="PTHR31225:SF137">
    <property type="entry name" value="TERPENE SYNTHASE 11-RELATED"/>
    <property type="match status" value="1"/>
</dbReference>
<organism evidence="3 4">
    <name type="scientific">Cinchona calisaya</name>
    <dbReference type="NCBI Taxonomy" id="153742"/>
    <lineage>
        <taxon>Eukaryota</taxon>
        <taxon>Viridiplantae</taxon>
        <taxon>Streptophyta</taxon>
        <taxon>Embryophyta</taxon>
        <taxon>Tracheophyta</taxon>
        <taxon>Spermatophyta</taxon>
        <taxon>Magnoliopsida</taxon>
        <taxon>eudicotyledons</taxon>
        <taxon>Gunneridae</taxon>
        <taxon>Pentapetalae</taxon>
        <taxon>asterids</taxon>
        <taxon>lamiids</taxon>
        <taxon>Gentianales</taxon>
        <taxon>Rubiaceae</taxon>
        <taxon>Cinchonoideae</taxon>
        <taxon>Cinchoneae</taxon>
        <taxon>Cinchona</taxon>
    </lineage>
</organism>
<dbReference type="Pfam" id="PF01397">
    <property type="entry name" value="Terpene_synth"/>
    <property type="match status" value="1"/>
</dbReference>
<accession>A0ABD2Y7A9</accession>
<dbReference type="Gene3D" id="1.50.10.130">
    <property type="entry name" value="Terpene synthase, N-terminal domain"/>
    <property type="match status" value="1"/>
</dbReference>
<dbReference type="InterPro" id="IPR001906">
    <property type="entry name" value="Terpene_synth_N"/>
</dbReference>
<keyword evidence="1" id="KW-0460">Magnesium</keyword>
<dbReference type="InterPro" id="IPR036965">
    <property type="entry name" value="Terpene_synth_N_sf"/>
</dbReference>
<comment type="caution">
    <text evidence="3">The sequence shown here is derived from an EMBL/GenBank/DDBJ whole genome shotgun (WGS) entry which is preliminary data.</text>
</comment>
<reference evidence="3 4" key="1">
    <citation type="submission" date="2024-11" db="EMBL/GenBank/DDBJ databases">
        <title>A near-complete genome assembly of Cinchona calisaya.</title>
        <authorList>
            <person name="Lian D.C."/>
            <person name="Zhao X.W."/>
            <person name="Wei L."/>
        </authorList>
    </citation>
    <scope>NUCLEOTIDE SEQUENCE [LARGE SCALE GENOMIC DNA]</scope>
    <source>
        <tissue evidence="3">Nenye</tissue>
    </source>
</reference>
<dbReference type="AlphaFoldDB" id="A0ABD2Y7A9"/>
<keyword evidence="4" id="KW-1185">Reference proteome</keyword>
<evidence type="ECO:0000313" key="4">
    <source>
        <dbReference type="Proteomes" id="UP001630127"/>
    </source>
</evidence>
<dbReference type="SUPFAM" id="SSF48239">
    <property type="entry name" value="Terpenoid cyclases/Protein prenyltransferases"/>
    <property type="match status" value="1"/>
</dbReference>
<sequence>MATWASKKRQLDKLKEEVRTQLHANAGNPSEQLQLIDEIQRLGIEYHCEEEIGQALQKMYEKHQDWEENDNIYAAALYFRILRQEGFKFSSFKS</sequence>
<dbReference type="Proteomes" id="UP001630127">
    <property type="component" value="Unassembled WGS sequence"/>
</dbReference>
<feature type="domain" description="Terpene synthase N-terminal" evidence="2">
    <location>
        <begin position="6"/>
        <end position="91"/>
    </location>
</feature>
<gene>
    <name evidence="3" type="ORF">ACH5RR_037825</name>
</gene>
<dbReference type="PANTHER" id="PTHR31225">
    <property type="entry name" value="OS04G0344100 PROTEIN-RELATED"/>
    <property type="match status" value="1"/>
</dbReference>
<evidence type="ECO:0000259" key="2">
    <source>
        <dbReference type="Pfam" id="PF01397"/>
    </source>
</evidence>
<proteinExistence type="predicted"/>
<dbReference type="InterPro" id="IPR008930">
    <property type="entry name" value="Terpenoid_cyclase/PrenylTrfase"/>
</dbReference>
<evidence type="ECO:0000256" key="1">
    <source>
        <dbReference type="ARBA" id="ARBA00022842"/>
    </source>
</evidence>
<name>A0ABD2Y7A9_9GENT</name>
<evidence type="ECO:0000313" key="3">
    <source>
        <dbReference type="EMBL" id="KAL3503376.1"/>
    </source>
</evidence>